<sequence>MSKWNTIDELRDIFIRKYTDSELSNELEKACSEESELMRDYNGRQILELLQNVDDAYGDIKSENDASNDEVKVQITYKNNILEVGNTGTSFSKDTIERLCLGRASNKSSQNIGNKGTGFRSLLNDAEWVELYSGEFAIRFSEEFTKKLFEQYVSRDSDKFSELIFEQKKNWKKEDYDLCFPIMNCPQPINKIDSGFDTLIRVKLKETNLSKGTSVSKQLQQPFYKSLLFLPNITKIVIETTDDEKISEKIVDGNDVLIEKSDVTGQSPSEEYFVFDKESMIGDKVAKIALAVSKDSDYDYSKEKLYCYFPVRNFGTPIHALINAPFITNNSRDDVPDDSEQINKKIFIEVLKFISEVAEKLSKPEYEDIALKMVTPFKENKLWDLDVFDLMNEFLGILSNAQILPTVNWQYISIKDNPKLFLQEFPEELIGETFSTLLQLLETNENDQLVQELANYNEYTGLSFDVDELSDKINILSSSWENRIRTKVFLWWSEQYKSSPIVPKLLKDNSDNWLMKSDKVFLPTDTGVTVLPKELSSWVSLSILKQTYVDELIYQIKTSSSWKNKWEETANAYKAERTGDKRILDAFSEKYLAIEFTEQSSSDLIIGTINRQIDTVEKSISFINWFYDNYNEKLSAGSELSKVPFNLPNVAGDVQPSNKMYIGKEYGNELGDKLFQDTDYTALKKIDCSSFAEERDFLSFILRCGVSKYPKIYDNDSLKNDVGFKKFIYNKYKNEIKFTNINYLTSKYISNFEELIDKLDTKDIVNWLNQDEELTDLLSSVKKESSASQQSNWSGLYFNSNEYVKYILNKTAWIKIDGEKYSPRQIVLYEKLQAHVPGLYGVSEQSLMELLGQRIVEQLDFRKNMAMFSDDEIRAILVELPKFDKGEISRRLYNELIRNKKGMNPTYSTEGLSVLAKDGFFYPNKELRYADKRLPKSIEKQMRFIYVPEKASTTTIYEWLGVERFKTNLKLETFELLEDYSEDFKKEIDDIKTAVLSTIDDNSKNVSSLKRIQIIPCSKISAKDVEQDGQSIVLEDYYFVESKGKFYLKLPANSIEINQLRLIDTFSSTIVDIFKQVLNLSLDLNLIELLISRDTEHKQRKITEEFGVDKWNESFELLFSENALNKKVNDFLLSNGLNEEEYPTIFEIDYSYALKEEEYQLLAIALESISKDIEDLNGLSELIHLDIREFWKLKLRSYLDKKAEHYRQILYSNANKSGDEILKETFLEKIDRYKDYQFEISEIPNSVQVDIEKESKKRFPELSVSITDEIDIDGLYDNNVEELVTVAAITIDDFDYYIRGHQKVSSLLYFGIPSRLREDILKFVTKENDVDLNGEKSGISIEGTSTVQTILEPSNSVSRKGKNTRNGERSKRDYDNRNSANDDAGETAEQIAYAELTQNQKLNVIWNSKYSSKSSDRNKQPPNGIVCDMWVHDPENGNMYFEVKSSITEFEMSINEYNSMLDNPDSYEVVLVNRDTKEISRHKFDELDGLKQASSYLFKFKQKRSDG</sequence>
<dbReference type="EMBL" id="AAAQQZ010000008">
    <property type="protein sequence ID" value="EAE1339981.1"/>
    <property type="molecule type" value="Genomic_DNA"/>
</dbReference>
<dbReference type="RefSeq" id="WP_003731151.1">
    <property type="nucleotide sequence ID" value="NC_021826.1"/>
</dbReference>
<dbReference type="EMBL" id="AABGHY010000048">
    <property type="protein sequence ID" value="EAH3296012.1"/>
    <property type="molecule type" value="Genomic_DNA"/>
</dbReference>
<evidence type="ECO:0000313" key="31">
    <source>
        <dbReference type="Proteomes" id="UP000427828"/>
    </source>
</evidence>
<dbReference type="SUPFAM" id="SSF55874">
    <property type="entry name" value="ATPase domain of HSP90 chaperone/DNA topoisomerase II/histidine kinase"/>
    <property type="match status" value="1"/>
</dbReference>
<dbReference type="EMBL" id="AAASLB010000036">
    <property type="protein sequence ID" value="EAE4943590.1"/>
    <property type="molecule type" value="Genomic_DNA"/>
</dbReference>
<dbReference type="EMBL" id="AAASLB010000007">
    <property type="protein sequence ID" value="EAE4942675.1"/>
    <property type="molecule type" value="Genomic_DNA"/>
</dbReference>
<evidence type="ECO:0000313" key="18">
    <source>
        <dbReference type="EMBL" id="EAK8898506.1"/>
    </source>
</evidence>
<dbReference type="EMBL" id="AABFVG010000048">
    <property type="protein sequence ID" value="EAH2283648.1"/>
    <property type="molecule type" value="Genomic_DNA"/>
</dbReference>
<dbReference type="EMBL" id="AALAQH010000034">
    <property type="protein sequence ID" value="ECX6926146.1"/>
    <property type="molecule type" value="Genomic_DNA"/>
</dbReference>
<dbReference type="Proteomes" id="UP000331186">
    <property type="component" value="Unassembled WGS sequence"/>
</dbReference>
<dbReference type="Proteomes" id="UP000843503">
    <property type="component" value="Unassembled WGS sequence"/>
</dbReference>
<dbReference type="Proteomes" id="UP000458487">
    <property type="component" value="Unassembled WGS sequence"/>
</dbReference>
<accession>A0A5M1I270</accession>
<dbReference type="EMBL" id="AAAKQF010000008">
    <property type="protein sequence ID" value="EAC9040836.1"/>
    <property type="molecule type" value="Genomic_DNA"/>
</dbReference>
<dbReference type="Proteomes" id="UP000358545">
    <property type="component" value="Unassembled WGS sequence"/>
</dbReference>
<evidence type="ECO:0000313" key="30">
    <source>
        <dbReference type="Proteomes" id="UP000379076"/>
    </source>
</evidence>
<dbReference type="EMBL" id="DABJAN010000014">
    <property type="protein sequence ID" value="HAJ9594903.1"/>
    <property type="molecule type" value="Genomic_DNA"/>
</dbReference>
<evidence type="ECO:0000313" key="29">
    <source>
        <dbReference type="Proteomes" id="UP000358545"/>
    </source>
</evidence>
<evidence type="ECO:0000313" key="12">
    <source>
        <dbReference type="EMBL" id="EAG2996268.1"/>
    </source>
</evidence>
<evidence type="ECO:0000313" key="11">
    <source>
        <dbReference type="EMBL" id="EAG0868937.1"/>
    </source>
</evidence>
<dbReference type="Proteomes" id="UP000530452">
    <property type="component" value="Unassembled WGS sequence"/>
</dbReference>
<evidence type="ECO:0000313" key="6">
    <source>
        <dbReference type="EMBL" id="EAE1339981.1"/>
    </source>
</evidence>
<proteinExistence type="predicted"/>
<reference evidence="28 29" key="2">
    <citation type="submission" date="2018-06" db="EMBL/GenBank/DDBJ databases">
        <authorList>
            <consortium name="PulseNet: The National Subtyping Network for Foodborne Disease Surveillance"/>
            <person name="Tarr C.L."/>
            <person name="Trees E."/>
            <person name="Katz L.S."/>
            <person name="Carleton-Romer H.A."/>
            <person name="Stroika S."/>
            <person name="Kucerova Z."/>
            <person name="Roache K.F."/>
            <person name="Sabol A.L."/>
            <person name="Besser J."/>
            <person name="Gerner-Smidt P."/>
        </authorList>
    </citation>
    <scope>NUCLEOTIDE SEQUENCE [LARGE SCALE GENOMIC DNA]</scope>
    <source>
        <strain evidence="5 28">PNUSAL000910</strain>
        <strain evidence="10 29">PNUSAL002180</strain>
        <strain evidence="18 27">PNUSAL004402</strain>
    </source>
</reference>
<evidence type="ECO:0000313" key="10">
    <source>
        <dbReference type="EMBL" id="EAG0867745.1"/>
    </source>
</evidence>
<evidence type="ECO:0000313" key="13">
    <source>
        <dbReference type="EMBL" id="EAG9519186.1"/>
    </source>
</evidence>
<reference evidence="24" key="5">
    <citation type="submission" date="2020-05" db="EMBL/GenBank/DDBJ databases">
        <authorList>
            <consortium name="NCBI Pathogen Detection Project"/>
        </authorList>
    </citation>
    <scope>NUCLEOTIDE SEQUENCE</scope>
    <source>
        <strain evidence="24">2017-325981-023-01</strain>
    </source>
</reference>
<dbReference type="PANTHER" id="PTHR32387">
    <property type="entry name" value="WU:FJ29H11"/>
    <property type="match status" value="1"/>
</dbReference>
<dbReference type="PANTHER" id="PTHR32387:SF0">
    <property type="entry name" value="PROTEIN NO VEIN"/>
    <property type="match status" value="1"/>
</dbReference>
<dbReference type="EMBL" id="AACJYH010000031">
    <property type="protein sequence ID" value="EAK8899193.1"/>
    <property type="molecule type" value="Genomic_DNA"/>
</dbReference>
<reference evidence="30 31" key="3">
    <citation type="submission" date="2018-06" db="EMBL/GenBank/DDBJ databases">
        <authorList>
            <consortium name="GenomeTrakr: Next Generation Sequencing Network for Food Pathogen Tracability"/>
        </authorList>
    </citation>
    <scope>NUCLEOTIDE SEQUENCE [LARGE SCALE GENOMIC DNA]</scope>
    <source>
        <strain evidence="12 36">10B02965A-1</strain>
        <strain evidence="6 30">FDA00006494</strain>
        <strain evidence="3 26">FDA00013332</strain>
        <strain evidence="20 31">FLAG-51482A</strain>
    </source>
</reference>
<name>A0A5M1I270_LISMN</name>
<dbReference type="Pfam" id="PF13020">
    <property type="entry name" value="NOV_C"/>
    <property type="match status" value="1"/>
</dbReference>
<evidence type="ECO:0000313" key="4">
    <source>
        <dbReference type="EMBL" id="EAC6549814.1"/>
    </source>
</evidence>
<feature type="compositionally biased region" description="Basic and acidic residues" evidence="1">
    <location>
        <begin position="1365"/>
        <end position="1376"/>
    </location>
</feature>
<dbReference type="Proteomes" id="UP000393182">
    <property type="component" value="Unassembled WGS sequence"/>
</dbReference>
<evidence type="ECO:0000313" key="37">
    <source>
        <dbReference type="Proteomes" id="UP000843503"/>
    </source>
</evidence>
<dbReference type="EMBL" id="AANDQG010000007">
    <property type="protein sequence ID" value="EDN9630631.1"/>
    <property type="molecule type" value="Genomic_DNA"/>
</dbReference>
<evidence type="ECO:0000313" key="28">
    <source>
        <dbReference type="Proteomes" id="UP000354255"/>
    </source>
</evidence>
<dbReference type="EMBL" id="AALAQH010000007">
    <property type="protein sequence ID" value="ECX6925333.1"/>
    <property type="molecule type" value="Genomic_DNA"/>
</dbReference>
<dbReference type="Proteomes" id="UP000533021">
    <property type="component" value="Unassembled WGS sequence"/>
</dbReference>
<dbReference type="InterPro" id="IPR024975">
    <property type="entry name" value="NOV_C"/>
</dbReference>
<feature type="domain" description="Protein NO VEIN C-terminal" evidence="2">
    <location>
        <begin position="1416"/>
        <end position="1478"/>
    </location>
</feature>
<evidence type="ECO:0000313" key="24">
    <source>
        <dbReference type="EMBL" id="HAJ9594459.1"/>
    </source>
</evidence>
<evidence type="ECO:0000313" key="19">
    <source>
        <dbReference type="EMBL" id="EAK8899193.1"/>
    </source>
</evidence>
<dbReference type="EMBL" id="AABFVG010000008">
    <property type="protein sequence ID" value="EAH2282745.1"/>
    <property type="molecule type" value="Genomic_DNA"/>
</dbReference>
<evidence type="ECO:0000313" key="8">
    <source>
        <dbReference type="EMBL" id="EAE4942675.1"/>
    </source>
</evidence>
<evidence type="ECO:0000313" key="9">
    <source>
        <dbReference type="EMBL" id="EAE4943590.1"/>
    </source>
</evidence>
<gene>
    <name evidence="10" type="ORF">A8L61_10705</name>
    <name evidence="11" type="ORF">A8L61_16920</name>
    <name evidence="6" type="ORF">ART25_13765</name>
    <name evidence="7" type="ORF">ART25_16070</name>
    <name evidence="12" type="ORF">B5K54_03045</name>
    <name evidence="20" type="ORF">BCZ19_11685</name>
    <name evidence="21" type="ORF">BCZ19_16020</name>
    <name evidence="14" type="ORF">D4920_11735</name>
    <name evidence="15" type="ORF">D4920_16395</name>
    <name evidence="13" type="ORF">D4B11_05345</name>
    <name evidence="16" type="ORF">D5N24_11090</name>
    <name evidence="17" type="ORF">D5N24_16640</name>
    <name evidence="18" type="ORF">D7104_12455</name>
    <name evidence="19" type="ORF">D7104_16030</name>
    <name evidence="3" type="ORF">DU018_05375</name>
    <name evidence="4" type="ORF">DU018_15835</name>
    <name evidence="8" type="ORF">E1W56_11575</name>
    <name evidence="9" type="ORF">E1W56_16250</name>
    <name evidence="22" type="ORF">GI230_13565</name>
    <name evidence="23" type="ORF">GI230_15810</name>
    <name evidence="24" type="ORF">HQN34_002690</name>
    <name evidence="25" type="ORF">HQN34_003150</name>
    <name evidence="5" type="ORF">KV70_11505</name>
</gene>
<dbReference type="InterPro" id="IPR052957">
    <property type="entry name" value="Auxin_embryo_med"/>
</dbReference>
<dbReference type="EMBL" id="AANDQG010000032">
    <property type="protein sequence ID" value="EDN9631051.1"/>
    <property type="molecule type" value="Genomic_DNA"/>
</dbReference>
<dbReference type="Proteomes" id="UP000549379">
    <property type="component" value="Unassembled WGS sequence"/>
</dbReference>
<evidence type="ECO:0000313" key="26">
    <source>
        <dbReference type="Proteomes" id="UP000331186"/>
    </source>
</evidence>
<dbReference type="EMBL" id="AABGHY010000008">
    <property type="protein sequence ID" value="EAH3294944.1"/>
    <property type="molecule type" value="Genomic_DNA"/>
</dbReference>
<dbReference type="Proteomes" id="UP000354255">
    <property type="component" value="Unassembled WGS sequence"/>
</dbReference>
<evidence type="ECO:0000313" key="14">
    <source>
        <dbReference type="EMBL" id="EAH2282745.1"/>
    </source>
</evidence>
<evidence type="ECO:0000313" key="25">
    <source>
        <dbReference type="EMBL" id="HAJ9594903.1"/>
    </source>
</evidence>
<evidence type="ECO:0000313" key="35">
    <source>
        <dbReference type="Proteomes" id="UP000546397"/>
    </source>
</evidence>
<feature type="region of interest" description="Disordered" evidence="1">
    <location>
        <begin position="1352"/>
        <end position="1385"/>
    </location>
</feature>
<dbReference type="Proteomes" id="UP000546397">
    <property type="component" value="Unassembled WGS sequence"/>
</dbReference>
<comment type="caution">
    <text evidence="6">The sequence shown here is derived from an EMBL/GenBank/DDBJ whole genome shotgun (WGS) entry which is preliminary data.</text>
</comment>
<evidence type="ECO:0000313" key="22">
    <source>
        <dbReference type="EMBL" id="EDN9630631.1"/>
    </source>
</evidence>
<dbReference type="EMBL" id="AABAGT010000015">
    <property type="protein sequence ID" value="EAG0867745.1"/>
    <property type="molecule type" value="Genomic_DNA"/>
</dbReference>
<evidence type="ECO:0000313" key="15">
    <source>
        <dbReference type="EMBL" id="EAH2283648.1"/>
    </source>
</evidence>
<evidence type="ECO:0000313" key="36">
    <source>
        <dbReference type="Proteomes" id="UP000549379"/>
    </source>
</evidence>
<reference evidence="24 37" key="1">
    <citation type="journal article" date="2018" name="Genome Biol.">
        <title>SKESA: strategic k-mer extension for scrupulous assemblies.</title>
        <authorList>
            <person name="Souvorov A."/>
            <person name="Agarwala R."/>
            <person name="Lipman D.J."/>
        </authorList>
    </citation>
    <scope>NUCLEOTIDE SEQUENCE [LARGE SCALE GENOMIC DNA]</scope>
    <source>
        <strain evidence="24">2017-325981-023-01</strain>
    </source>
</reference>
<dbReference type="EMBL" id="AACJYH010000010">
    <property type="protein sequence ID" value="EAK8898506.1"/>
    <property type="molecule type" value="Genomic_DNA"/>
</dbReference>
<dbReference type="Proteomes" id="UP000350032">
    <property type="component" value="Unassembled WGS sequence"/>
</dbReference>
<dbReference type="EMBL" id="DABJAN010000006">
    <property type="protein sequence ID" value="HAJ9594459.1"/>
    <property type="molecule type" value="Genomic_DNA"/>
</dbReference>
<evidence type="ECO:0000256" key="1">
    <source>
        <dbReference type="SAM" id="MobiDB-lite"/>
    </source>
</evidence>
<evidence type="ECO:0000313" key="7">
    <source>
        <dbReference type="EMBL" id="EAE1340425.1"/>
    </source>
</evidence>
<evidence type="ECO:0000313" key="34">
    <source>
        <dbReference type="Proteomes" id="UP000533021"/>
    </source>
</evidence>
<dbReference type="EMBL" id="AAAJKI010000107">
    <property type="protein sequence ID" value="EAC6549814.1"/>
    <property type="molecule type" value="Genomic_DNA"/>
</dbReference>
<dbReference type="EMBL" id="AABEMN010000006">
    <property type="protein sequence ID" value="EAG9519186.1"/>
    <property type="molecule type" value="Genomic_DNA"/>
</dbReference>
<evidence type="ECO:0000313" key="5">
    <source>
        <dbReference type="EMBL" id="EAC9040836.1"/>
    </source>
</evidence>
<dbReference type="EMBL" id="AAAJKI010000009">
    <property type="protein sequence ID" value="EAC6547799.1"/>
    <property type="molecule type" value="Genomic_DNA"/>
</dbReference>
<evidence type="ECO:0000313" key="17">
    <source>
        <dbReference type="EMBL" id="EAH3296012.1"/>
    </source>
</evidence>
<evidence type="ECO:0000313" key="23">
    <source>
        <dbReference type="EMBL" id="EDN9631051.1"/>
    </source>
</evidence>
<dbReference type="EMBL" id="AABAGT010000068">
    <property type="protein sequence ID" value="EAG0868937.1"/>
    <property type="molecule type" value="Genomic_DNA"/>
</dbReference>
<dbReference type="EMBL" id="AAAQQZ010000019">
    <property type="protein sequence ID" value="EAE1340425.1"/>
    <property type="molecule type" value="Genomic_DNA"/>
</dbReference>
<evidence type="ECO:0000313" key="32">
    <source>
        <dbReference type="Proteomes" id="UP000458487"/>
    </source>
</evidence>
<dbReference type="InterPro" id="IPR036890">
    <property type="entry name" value="HATPase_C_sf"/>
</dbReference>
<dbReference type="Proteomes" id="UP000427828">
    <property type="component" value="Unassembled WGS sequence"/>
</dbReference>
<reference evidence="33 34" key="4">
    <citation type="submission" date="2019-04" db="EMBL/GenBank/DDBJ databases">
        <authorList>
            <person name="Ashton P.M."/>
            <person name="Dallman T."/>
            <person name="Nair S."/>
            <person name="De Pinna E."/>
            <person name="Peters T."/>
            <person name="Grant K."/>
        </authorList>
    </citation>
    <scope>NUCLEOTIDE SEQUENCE [LARGE SCALE GENOMIC DNA]</scope>
    <source>
        <strain evidence="14 34">282333</strain>
        <strain evidence="16 33">282352</strain>
        <strain evidence="13 35">289003</strain>
        <strain evidence="22 32">833351</strain>
        <strain evidence="8">RL15000286</strain>
    </source>
</reference>
<organism evidence="6 30">
    <name type="scientific">Listeria monocytogenes</name>
    <dbReference type="NCBI Taxonomy" id="1639"/>
    <lineage>
        <taxon>Bacteria</taxon>
        <taxon>Bacillati</taxon>
        <taxon>Bacillota</taxon>
        <taxon>Bacilli</taxon>
        <taxon>Bacillales</taxon>
        <taxon>Listeriaceae</taxon>
        <taxon>Listeria</taxon>
    </lineage>
</organism>
<evidence type="ECO:0000313" key="20">
    <source>
        <dbReference type="EMBL" id="ECX6925333.1"/>
    </source>
</evidence>
<protein>
    <submittedName>
        <fullName evidence="6">DUF3883 domain-containing protein</fullName>
    </submittedName>
</protein>
<evidence type="ECO:0000313" key="27">
    <source>
        <dbReference type="Proteomes" id="UP000350032"/>
    </source>
</evidence>
<evidence type="ECO:0000259" key="2">
    <source>
        <dbReference type="Pfam" id="PF13020"/>
    </source>
</evidence>
<evidence type="ECO:0000313" key="16">
    <source>
        <dbReference type="EMBL" id="EAH3294944.1"/>
    </source>
</evidence>
<dbReference type="Proteomes" id="UP000379076">
    <property type="component" value="Unassembled WGS sequence"/>
</dbReference>
<evidence type="ECO:0000313" key="21">
    <source>
        <dbReference type="EMBL" id="ECX6926146.1"/>
    </source>
</evidence>
<evidence type="ECO:0000313" key="3">
    <source>
        <dbReference type="EMBL" id="EAC6547799.1"/>
    </source>
</evidence>
<dbReference type="EMBL" id="AABBHO010000006">
    <property type="protein sequence ID" value="EAG2996268.1"/>
    <property type="molecule type" value="Genomic_DNA"/>
</dbReference>
<dbReference type="Gene3D" id="3.30.565.10">
    <property type="entry name" value="Histidine kinase-like ATPase, C-terminal domain"/>
    <property type="match status" value="1"/>
</dbReference>
<evidence type="ECO:0000313" key="33">
    <source>
        <dbReference type="Proteomes" id="UP000530452"/>
    </source>
</evidence>